<gene>
    <name evidence="2" type="ORF">GSTUAT00005984001</name>
</gene>
<protein>
    <submittedName>
        <fullName evidence="2">Uncharacterized protein</fullName>
    </submittedName>
</protein>
<dbReference type="AlphaFoldDB" id="A0A292PQU8"/>
<keyword evidence="1" id="KW-0812">Transmembrane</keyword>
<dbReference type="PANTHER" id="PTHR35395">
    <property type="entry name" value="DUF6536 DOMAIN-CONTAINING PROTEIN"/>
    <property type="match status" value="1"/>
</dbReference>
<feature type="transmembrane region" description="Helical" evidence="1">
    <location>
        <begin position="284"/>
        <end position="302"/>
    </location>
</feature>
<dbReference type="Proteomes" id="UP001412239">
    <property type="component" value="Unassembled WGS sequence"/>
</dbReference>
<evidence type="ECO:0000313" key="2">
    <source>
        <dbReference type="EMBL" id="CUS09939.1"/>
    </source>
</evidence>
<feature type="transmembrane region" description="Helical" evidence="1">
    <location>
        <begin position="403"/>
        <end position="425"/>
    </location>
</feature>
<feature type="non-terminal residue" evidence="2">
    <location>
        <position position="1"/>
    </location>
</feature>
<proteinExistence type="predicted"/>
<name>A0A292PQU8_9PEZI</name>
<reference evidence="2" key="1">
    <citation type="submission" date="2015-10" db="EMBL/GenBank/DDBJ databases">
        <authorList>
            <person name="Regsiter A."/>
            <person name="william w."/>
        </authorList>
    </citation>
    <scope>NUCLEOTIDE SEQUENCE</scope>
    <source>
        <strain evidence="2">Montdore</strain>
    </source>
</reference>
<keyword evidence="3" id="KW-1185">Reference proteome</keyword>
<feature type="transmembrane region" description="Helical" evidence="1">
    <location>
        <begin position="359"/>
        <end position="382"/>
    </location>
</feature>
<sequence>YNSSVYTILAANDFFVTVVTNNHFEQLSYSNMTEALIEGYREAYNIADWQENYTDVLEIRSHSSILEGYNENSQSYEDLTPARCTKIYNTDFMSKHRNLYLITNHSSNTTHNNTLLGMIKVGALYISPSNWMCPGYFDMTGTGPINTTCNPDKLASKVAKGHPWRISVLGGSDVEIIGCKSEKTPEKCKVQFSLGIMIVVICCNLIKACSMVIAVARSREPTLVTLGDALDSFLRTPDQATIGMCFAGQRFVKREWRSGLRIMPEQWKVKGVQRWRTSVSTTRWRTCNFFCLAVIVAAGWLLQSGMAKDGAYLQTDIASMQKDKRWTRGFGKINSISLVALHFRNITEATLLANLPQTILSFLSLTYNSLFTCMLSAHEWSLFSHHRRTLRVTSPRPGQRSTYWLQMPYTYAIPLMTLSGLLHWLASQSIFLARVEISDPAGGEISSTISGLGYSCIATIFVLILAALAFLTATGMGYRRFAGEIATVGSCSAAISAACHAWGEDSEAIIGKKVRWGDVGIVPNLGVRHLTFSSSEQVGKPVFGEVYAGAG</sequence>
<dbReference type="PANTHER" id="PTHR35395:SF1">
    <property type="entry name" value="DUF6536 DOMAIN-CONTAINING PROTEIN"/>
    <property type="match status" value="1"/>
</dbReference>
<keyword evidence="1" id="KW-1133">Transmembrane helix</keyword>
<feature type="transmembrane region" description="Helical" evidence="1">
    <location>
        <begin position="192"/>
        <end position="216"/>
    </location>
</feature>
<organism evidence="2 3">
    <name type="scientific">Tuber aestivum</name>
    <name type="common">summer truffle</name>
    <dbReference type="NCBI Taxonomy" id="59557"/>
    <lineage>
        <taxon>Eukaryota</taxon>
        <taxon>Fungi</taxon>
        <taxon>Dikarya</taxon>
        <taxon>Ascomycota</taxon>
        <taxon>Pezizomycotina</taxon>
        <taxon>Pezizomycetes</taxon>
        <taxon>Pezizales</taxon>
        <taxon>Tuberaceae</taxon>
        <taxon>Tuber</taxon>
    </lineage>
</organism>
<keyword evidence="1" id="KW-0472">Membrane</keyword>
<accession>A0A292PQU8</accession>
<evidence type="ECO:0000313" key="3">
    <source>
        <dbReference type="Proteomes" id="UP001412239"/>
    </source>
</evidence>
<feature type="transmembrane region" description="Helical" evidence="1">
    <location>
        <begin position="445"/>
        <end position="471"/>
    </location>
</feature>
<evidence type="ECO:0000256" key="1">
    <source>
        <dbReference type="SAM" id="Phobius"/>
    </source>
</evidence>
<dbReference type="EMBL" id="LN891063">
    <property type="protein sequence ID" value="CUS09939.1"/>
    <property type="molecule type" value="Genomic_DNA"/>
</dbReference>
<feature type="non-terminal residue" evidence="2">
    <location>
        <position position="551"/>
    </location>
</feature>